<evidence type="ECO:0000256" key="1">
    <source>
        <dbReference type="SAM" id="MobiDB-lite"/>
    </source>
</evidence>
<protein>
    <submittedName>
        <fullName evidence="2">Uncharacterized protein</fullName>
    </submittedName>
</protein>
<reference evidence="2" key="1">
    <citation type="submission" date="2020-11" db="EMBL/GenBank/DDBJ databases">
        <authorList>
            <person name="Tran Van P."/>
        </authorList>
    </citation>
    <scope>NUCLEOTIDE SEQUENCE</scope>
</reference>
<gene>
    <name evidence="2" type="ORF">TTEB3V08_LOCUS7425</name>
</gene>
<feature type="compositionally biased region" description="Low complexity" evidence="1">
    <location>
        <begin position="17"/>
        <end position="27"/>
    </location>
</feature>
<dbReference type="EMBL" id="OE002897">
    <property type="protein sequence ID" value="CAD7459473.1"/>
    <property type="molecule type" value="Genomic_DNA"/>
</dbReference>
<sequence>MDGCVVYHQVSREESRPSAAAVASSSSPPAPSTTNTSRRLLEEVLQRPAPYPMIVLPPGGGYWLDGQDHDCPFDPRGQPILPHNAWRSKIETDDTAKCYRRFFVGRVSCPMPLSPQLAHKLSPSDTVMKEPELGVEPESPGPVVCPLPLGHRMCPIQRMLSLAHRYSIHGRRKEASDGSRISTFKDNFKDNKCWVPVTWDGGL</sequence>
<proteinExistence type="predicted"/>
<name>A0A7R9IJF9_9NEOP</name>
<feature type="region of interest" description="Disordered" evidence="1">
    <location>
        <begin position="11"/>
        <end position="36"/>
    </location>
</feature>
<evidence type="ECO:0000313" key="2">
    <source>
        <dbReference type="EMBL" id="CAD7459473.1"/>
    </source>
</evidence>
<accession>A0A7R9IJF9</accession>
<organism evidence="2">
    <name type="scientific">Timema tahoe</name>
    <dbReference type="NCBI Taxonomy" id="61484"/>
    <lineage>
        <taxon>Eukaryota</taxon>
        <taxon>Metazoa</taxon>
        <taxon>Ecdysozoa</taxon>
        <taxon>Arthropoda</taxon>
        <taxon>Hexapoda</taxon>
        <taxon>Insecta</taxon>
        <taxon>Pterygota</taxon>
        <taxon>Neoptera</taxon>
        <taxon>Polyneoptera</taxon>
        <taxon>Phasmatodea</taxon>
        <taxon>Timematodea</taxon>
        <taxon>Timematoidea</taxon>
        <taxon>Timematidae</taxon>
        <taxon>Timema</taxon>
    </lineage>
</organism>
<dbReference type="AlphaFoldDB" id="A0A7R9IJF9"/>